<dbReference type="NCBIfam" id="NF009116">
    <property type="entry name" value="PRK12466.1"/>
    <property type="match status" value="1"/>
</dbReference>
<feature type="binding site" evidence="13">
    <location>
        <position position="432"/>
    </location>
    <ligand>
        <name>[4Fe-4S] cluster</name>
        <dbReference type="ChEBI" id="CHEBI:49883"/>
    </ligand>
</feature>
<proteinExistence type="inferred from homology"/>
<keyword evidence="12 13" id="KW-0100">Branched-chain amino acid biosynthesis</keyword>
<accession>A0A7X1TG13</accession>
<dbReference type="InterPro" id="IPR004430">
    <property type="entry name" value="3-IsopropMal_deHydase_lsu"/>
</dbReference>
<gene>
    <name evidence="13 16" type="primary">leuC</name>
    <name evidence="16" type="ORF">GCT13_12855</name>
</gene>
<feature type="region of interest" description="Disordered" evidence="14">
    <location>
        <begin position="1"/>
        <end position="22"/>
    </location>
</feature>
<dbReference type="GO" id="GO:0009098">
    <property type="term" value="P:L-leucine biosynthetic process"/>
    <property type="evidence" value="ECO:0007669"/>
    <property type="project" value="UniProtKB-UniRule"/>
</dbReference>
<comment type="subunit">
    <text evidence="4 13">Heterodimer of LeuC and LeuD.</text>
</comment>
<dbReference type="CDD" id="cd01583">
    <property type="entry name" value="IPMI"/>
    <property type="match status" value="1"/>
</dbReference>
<keyword evidence="10 13" id="KW-0411">Iron-sulfur</keyword>
<comment type="cofactor">
    <cofactor evidence="13">
        <name>[4Fe-4S] cluster</name>
        <dbReference type="ChEBI" id="CHEBI:49883"/>
    </cofactor>
    <text evidence="13">Binds 1 [4Fe-4S] cluster per subunit.</text>
</comment>
<dbReference type="InterPro" id="IPR036008">
    <property type="entry name" value="Aconitase_4Fe-4S_dom"/>
</dbReference>
<dbReference type="Gene3D" id="3.30.499.10">
    <property type="entry name" value="Aconitase, domain 3"/>
    <property type="match status" value="2"/>
</dbReference>
<dbReference type="PROSITE" id="PS01244">
    <property type="entry name" value="ACONITASE_2"/>
    <property type="match status" value="1"/>
</dbReference>
<evidence type="ECO:0000256" key="7">
    <source>
        <dbReference type="ARBA" id="ARBA00022605"/>
    </source>
</evidence>
<evidence type="ECO:0000256" key="11">
    <source>
        <dbReference type="ARBA" id="ARBA00023239"/>
    </source>
</evidence>
<evidence type="ECO:0000256" key="5">
    <source>
        <dbReference type="ARBA" id="ARBA00022430"/>
    </source>
</evidence>
<dbReference type="InterPro" id="IPR050067">
    <property type="entry name" value="IPM_dehydratase_rel_enz"/>
</dbReference>
<keyword evidence="8 13" id="KW-0479">Metal-binding</keyword>
<dbReference type="InterPro" id="IPR018136">
    <property type="entry name" value="Aconitase_4Fe-4S_BS"/>
</dbReference>
<evidence type="ECO:0000256" key="3">
    <source>
        <dbReference type="ARBA" id="ARBA00004729"/>
    </source>
</evidence>
<name>A0A7X1TG13_9BURK</name>
<dbReference type="PANTHER" id="PTHR43822:SF9">
    <property type="entry name" value="3-ISOPROPYLMALATE DEHYDRATASE"/>
    <property type="match status" value="1"/>
</dbReference>
<dbReference type="SUPFAM" id="SSF53732">
    <property type="entry name" value="Aconitase iron-sulfur domain"/>
    <property type="match status" value="1"/>
</dbReference>
<dbReference type="Proteomes" id="UP000484381">
    <property type="component" value="Unassembled WGS sequence"/>
</dbReference>
<evidence type="ECO:0000256" key="6">
    <source>
        <dbReference type="ARBA" id="ARBA00022485"/>
    </source>
</evidence>
<keyword evidence="11 13" id="KW-0456">Lyase</keyword>
<dbReference type="InterPro" id="IPR001030">
    <property type="entry name" value="Acoase/IPM_deHydtase_lsu_aba"/>
</dbReference>
<evidence type="ECO:0000313" key="17">
    <source>
        <dbReference type="Proteomes" id="UP000484381"/>
    </source>
</evidence>
<comment type="function">
    <text evidence="2 13">Catalyzes the isomerization between 2-isopropylmalate and 3-isopropylmalate, via the formation of 2-isopropylmaleate.</text>
</comment>
<evidence type="ECO:0000256" key="14">
    <source>
        <dbReference type="SAM" id="MobiDB-lite"/>
    </source>
</evidence>
<reference evidence="16 17" key="1">
    <citation type="submission" date="2019-10" db="EMBL/GenBank/DDBJ databases">
        <title>Paraburkholderia sp. isolated from nodules of Mimosa pudica from Brazilian Atlantic Forest soils.</title>
        <authorList>
            <person name="Paulitsch F."/>
            <person name="Hungria M."/>
            <person name="Dall'Agnol R."/>
        </authorList>
    </citation>
    <scope>NUCLEOTIDE SEQUENCE [LARGE SCALE GENOMIC DNA]</scope>
    <source>
        <strain evidence="16 17">CNPSo 3157</strain>
    </source>
</reference>
<comment type="similarity">
    <text evidence="13">Belongs to the aconitase/IPM isomerase family. LeuC type 1 subfamily.</text>
</comment>
<evidence type="ECO:0000256" key="12">
    <source>
        <dbReference type="ARBA" id="ARBA00023304"/>
    </source>
</evidence>
<keyword evidence="17" id="KW-1185">Reference proteome</keyword>
<dbReference type="UniPathway" id="UPA00048">
    <property type="reaction ID" value="UER00071"/>
</dbReference>
<dbReference type="GO" id="GO:0046872">
    <property type="term" value="F:metal ion binding"/>
    <property type="evidence" value="ECO:0007669"/>
    <property type="project" value="UniProtKB-KW"/>
</dbReference>
<evidence type="ECO:0000256" key="4">
    <source>
        <dbReference type="ARBA" id="ARBA00011271"/>
    </source>
</evidence>
<dbReference type="NCBIfam" id="TIGR00170">
    <property type="entry name" value="leuC"/>
    <property type="match status" value="1"/>
</dbReference>
<evidence type="ECO:0000256" key="1">
    <source>
        <dbReference type="ARBA" id="ARBA00000491"/>
    </source>
</evidence>
<dbReference type="PROSITE" id="PS00450">
    <property type="entry name" value="ACONITASE_1"/>
    <property type="match status" value="1"/>
</dbReference>
<sequence>MRLGQTSVQPRREKTETNTVTRTTGAPRTLFDKIWQTHRIVEREDGQSLLYVDSHFIQDGSAPAFEMLRERGLKVRAPQRAFATADHYVPTDSRDLASIADPEKRAMANALRNDSNEHGIAFYGLDDVRQGIVHVVGPEQGMSRPGMLIVCGDSHTSTHGALGALAFGIGATEVAHVLATQTLWQRKPRTMRIVLDGALAPGVSAKDVILAIIARIGAGGATGHVIEYAGSAISSLSLEGRLTICNMSIEAGGRAGMIAPDDITFDYLAGRPHAPQREQWERDVARWRALASDDGASFDKEVSVDVSTLRPMVTWGNSPEDALPIDARVPDPASAPNAERRAAMQRTIDYMGLTPGMPLDGLAIDRAFIGSCTNGRIEDLKAAAAVVKGRKVASSVEAWVVPGSGLVKREAEALGLDRVFRDAGFEWREAGCSMCLGTNGDIVAPGQRSASTTNRNFVGRQGPGSRTHLMSPVMVAAAALSGRLTDVRPLLAEAR</sequence>
<dbReference type="PRINTS" id="PR00415">
    <property type="entry name" value="ACONITASE"/>
</dbReference>
<dbReference type="AlphaFoldDB" id="A0A7X1TG13"/>
<feature type="binding site" evidence="13">
    <location>
        <position position="435"/>
    </location>
    <ligand>
        <name>[4Fe-4S] cluster</name>
        <dbReference type="ChEBI" id="CHEBI:49883"/>
    </ligand>
</feature>
<evidence type="ECO:0000256" key="10">
    <source>
        <dbReference type="ARBA" id="ARBA00023014"/>
    </source>
</evidence>
<dbReference type="HAMAP" id="MF_01026">
    <property type="entry name" value="LeuC_type1"/>
    <property type="match status" value="1"/>
</dbReference>
<keyword evidence="5 13" id="KW-0432">Leucine biosynthesis</keyword>
<comment type="catalytic activity">
    <reaction evidence="1 13">
        <text>(2R,3S)-3-isopropylmalate = (2S)-2-isopropylmalate</text>
        <dbReference type="Rhea" id="RHEA:32287"/>
        <dbReference type="ChEBI" id="CHEBI:1178"/>
        <dbReference type="ChEBI" id="CHEBI:35121"/>
        <dbReference type="EC" id="4.2.1.33"/>
    </reaction>
</comment>
<dbReference type="PANTHER" id="PTHR43822">
    <property type="entry name" value="HOMOACONITASE, MITOCHONDRIAL-RELATED"/>
    <property type="match status" value="1"/>
</dbReference>
<keyword evidence="6 13" id="KW-0004">4Fe-4S</keyword>
<dbReference type="EC" id="4.2.1.33" evidence="13"/>
<feature type="binding site" evidence="13">
    <location>
        <position position="372"/>
    </location>
    <ligand>
        <name>[4Fe-4S] cluster</name>
        <dbReference type="ChEBI" id="CHEBI:49883"/>
    </ligand>
</feature>
<evidence type="ECO:0000256" key="2">
    <source>
        <dbReference type="ARBA" id="ARBA00002695"/>
    </source>
</evidence>
<dbReference type="Pfam" id="PF00330">
    <property type="entry name" value="Aconitase"/>
    <property type="match status" value="1"/>
</dbReference>
<feature type="domain" description="Aconitase/3-isopropylmalate dehydratase large subunit alpha/beta/alpha" evidence="15">
    <location>
        <begin position="32"/>
        <end position="482"/>
    </location>
</feature>
<dbReference type="InterPro" id="IPR033941">
    <property type="entry name" value="IPMI_cat"/>
</dbReference>
<keyword evidence="7 13" id="KW-0028">Amino-acid biosynthesis</keyword>
<comment type="caution">
    <text evidence="16">The sequence shown here is derived from an EMBL/GenBank/DDBJ whole genome shotgun (WGS) entry which is preliminary data.</text>
</comment>
<dbReference type="NCBIfam" id="NF004016">
    <property type="entry name" value="PRK05478.1"/>
    <property type="match status" value="1"/>
</dbReference>
<dbReference type="GO" id="GO:0051539">
    <property type="term" value="F:4 iron, 4 sulfur cluster binding"/>
    <property type="evidence" value="ECO:0007669"/>
    <property type="project" value="UniProtKB-KW"/>
</dbReference>
<evidence type="ECO:0000313" key="16">
    <source>
        <dbReference type="EMBL" id="MPW17801.1"/>
    </source>
</evidence>
<protein>
    <recommendedName>
        <fullName evidence="13">3-isopropylmalate dehydratase large subunit</fullName>
        <ecNumber evidence="13">4.2.1.33</ecNumber>
    </recommendedName>
    <alternativeName>
        <fullName evidence="13">Alpha-IPM isomerase</fullName>
        <shortName evidence="13">IPMI</shortName>
    </alternativeName>
    <alternativeName>
        <fullName evidence="13">Isopropylmalate isomerase</fullName>
    </alternativeName>
</protein>
<dbReference type="EMBL" id="WHNP01000010">
    <property type="protein sequence ID" value="MPW17801.1"/>
    <property type="molecule type" value="Genomic_DNA"/>
</dbReference>
<evidence type="ECO:0000256" key="9">
    <source>
        <dbReference type="ARBA" id="ARBA00023004"/>
    </source>
</evidence>
<evidence type="ECO:0000256" key="13">
    <source>
        <dbReference type="HAMAP-Rule" id="MF_01026"/>
    </source>
</evidence>
<keyword evidence="9 13" id="KW-0408">Iron</keyword>
<dbReference type="GO" id="GO:0003861">
    <property type="term" value="F:3-isopropylmalate dehydratase activity"/>
    <property type="evidence" value="ECO:0007669"/>
    <property type="project" value="UniProtKB-UniRule"/>
</dbReference>
<dbReference type="InterPro" id="IPR015931">
    <property type="entry name" value="Acnase/IPM_dHydase_lsu_aba_1/3"/>
</dbReference>
<organism evidence="16 17">
    <name type="scientific">Paraburkholderia franconis</name>
    <dbReference type="NCBI Taxonomy" id="2654983"/>
    <lineage>
        <taxon>Bacteria</taxon>
        <taxon>Pseudomonadati</taxon>
        <taxon>Pseudomonadota</taxon>
        <taxon>Betaproteobacteria</taxon>
        <taxon>Burkholderiales</taxon>
        <taxon>Burkholderiaceae</taxon>
        <taxon>Paraburkholderia</taxon>
    </lineage>
</organism>
<evidence type="ECO:0000256" key="8">
    <source>
        <dbReference type="ARBA" id="ARBA00022723"/>
    </source>
</evidence>
<evidence type="ECO:0000259" key="15">
    <source>
        <dbReference type="Pfam" id="PF00330"/>
    </source>
</evidence>
<comment type="pathway">
    <text evidence="3 13">Amino-acid biosynthesis; L-leucine biosynthesis; L-leucine from 3-methyl-2-oxobutanoate: step 2/4.</text>
</comment>